<name>A0ABW3PG06_9PROT</name>
<proteinExistence type="predicted"/>
<evidence type="ECO:0000313" key="2">
    <source>
        <dbReference type="Proteomes" id="UP001597206"/>
    </source>
</evidence>
<reference evidence="2" key="1">
    <citation type="journal article" date="2019" name="Int. J. Syst. Evol. Microbiol.">
        <title>The Global Catalogue of Microorganisms (GCM) 10K type strain sequencing project: providing services to taxonomists for standard genome sequencing and annotation.</title>
        <authorList>
            <consortium name="The Broad Institute Genomics Platform"/>
            <consortium name="The Broad Institute Genome Sequencing Center for Infectious Disease"/>
            <person name="Wu L."/>
            <person name="Ma J."/>
        </authorList>
    </citation>
    <scope>NUCLEOTIDE SEQUENCE [LARGE SCALE GENOMIC DNA]</scope>
    <source>
        <strain evidence="2">CCUG 58411</strain>
    </source>
</reference>
<comment type="caution">
    <text evidence="1">The sequence shown here is derived from an EMBL/GenBank/DDBJ whole genome shotgun (WGS) entry which is preliminary data.</text>
</comment>
<gene>
    <name evidence="1" type="ORF">ACFQ2T_08510</name>
</gene>
<evidence type="ECO:0000313" key="1">
    <source>
        <dbReference type="EMBL" id="MFD1122541.1"/>
    </source>
</evidence>
<keyword evidence="2" id="KW-1185">Reference proteome</keyword>
<dbReference type="Proteomes" id="UP001597206">
    <property type="component" value="Unassembled WGS sequence"/>
</dbReference>
<dbReference type="RefSeq" id="WP_379033106.1">
    <property type="nucleotide sequence ID" value="NZ_JBHTLN010000001.1"/>
</dbReference>
<protein>
    <submittedName>
        <fullName evidence="1">Uncharacterized protein</fullName>
    </submittedName>
</protein>
<dbReference type="EMBL" id="JBHTLN010000001">
    <property type="protein sequence ID" value="MFD1122541.1"/>
    <property type="molecule type" value="Genomic_DNA"/>
</dbReference>
<sequence>MTAAVHPDELENADGDLTFIDKAQQQTGNAVFDDKLIMLSPKVLIQQMVQAQRLP</sequence>
<accession>A0ABW3PG06</accession>
<organism evidence="1 2">
    <name type="scientific">Methylophilus flavus</name>
    <dbReference type="NCBI Taxonomy" id="640084"/>
    <lineage>
        <taxon>Bacteria</taxon>
        <taxon>Pseudomonadati</taxon>
        <taxon>Pseudomonadota</taxon>
        <taxon>Betaproteobacteria</taxon>
        <taxon>Nitrosomonadales</taxon>
        <taxon>Methylophilaceae</taxon>
        <taxon>Methylophilus</taxon>
    </lineage>
</organism>